<feature type="transmembrane region" description="Helical" evidence="7">
    <location>
        <begin position="249"/>
        <end position="282"/>
    </location>
</feature>
<keyword evidence="6 7" id="KW-0472">Membrane</keyword>
<dbReference type="Gene3D" id="1.20.1560.10">
    <property type="entry name" value="ABC transporter type 1, transmembrane domain"/>
    <property type="match status" value="1"/>
</dbReference>
<keyword evidence="11" id="KW-1185">Reference proteome</keyword>
<dbReference type="GO" id="GO:0042883">
    <property type="term" value="P:cysteine transport"/>
    <property type="evidence" value="ECO:0007669"/>
    <property type="project" value="InterPro"/>
</dbReference>
<dbReference type="Pfam" id="PF00005">
    <property type="entry name" value="ABC_tran"/>
    <property type="match status" value="1"/>
</dbReference>
<dbReference type="Pfam" id="PF00664">
    <property type="entry name" value="ABC_membrane"/>
    <property type="match status" value="1"/>
</dbReference>
<evidence type="ECO:0000259" key="8">
    <source>
        <dbReference type="PROSITE" id="PS50893"/>
    </source>
</evidence>
<dbReference type="GO" id="GO:0005524">
    <property type="term" value="F:ATP binding"/>
    <property type="evidence" value="ECO:0007669"/>
    <property type="project" value="UniProtKB-KW"/>
</dbReference>
<dbReference type="CDD" id="cd18584">
    <property type="entry name" value="ABC_6TM_AarD_CydD"/>
    <property type="match status" value="1"/>
</dbReference>
<keyword evidence="3" id="KW-0547">Nucleotide-binding</keyword>
<sequence length="571" mass="61173">MPPTPAAEDELTPRAWLHLQAREIRGWLWLSSVLGVLAGLMTLLQMALLAWVVSRLIDGEAPPGTLTTAFGALAGVIVLRALAQWGQESAGVEASWRVRRRVRAMLLDHLAALGPTGLSDRHPAGLGGQLVEQVEALDGYFARFLPQLRLVMALPLVLLGVVLWLDWLAGVLLLLAAPLIPLFMALVGMGAERLNREQFVAVTRLAGHFLDRVRGLTTLQLFNRAERSVEEVFVAADDYRRRSMRTLRLAFLSSAVLEFFASVAIAMIAIYIGFGLLGYIRFGPADELTLFSGLLILLLAPEFFQPLRTLAQHYHDRAAALGAADGLVTLLNRPVPDGTEREGWPMPGAFDTPGARIRLSEASVAYPGREGVLGPLSLALEPGQCLAVVGPSGAGKSTLLRLLAGFAHAEQGRVEVVPAAPIAWMDQRPWLVQGSLADNLRLAAPEASDEQLGAALSRVGLDGLLATLPEGLATPLGERGLGVSGGQAQRLALGRVFLSEAPLVLLDEPTANLDEASEAQIVASLRDLKARGRTLVVATHHPALIALADRVLSIERGMLGERTARSHDATP</sequence>
<dbReference type="InterPro" id="IPR027417">
    <property type="entry name" value="P-loop_NTPase"/>
</dbReference>
<protein>
    <submittedName>
        <fullName evidence="10">ATP-binding cassette, subfamily C, CydD</fullName>
    </submittedName>
</protein>
<dbReference type="SUPFAM" id="SSF52540">
    <property type="entry name" value="P-loop containing nucleoside triphosphate hydrolases"/>
    <property type="match status" value="1"/>
</dbReference>
<accession>A0A1M5CJQ7</accession>
<dbReference type="Proteomes" id="UP000184346">
    <property type="component" value="Unassembled WGS sequence"/>
</dbReference>
<dbReference type="SMART" id="SM00382">
    <property type="entry name" value="AAA"/>
    <property type="match status" value="1"/>
</dbReference>
<name>A0A1M5CJQ7_9GAMM</name>
<keyword evidence="2 7" id="KW-0812">Transmembrane</keyword>
<comment type="subcellular location">
    <subcellularLocation>
        <location evidence="1">Cell membrane</location>
        <topology evidence="1">Multi-pass membrane protein</topology>
    </subcellularLocation>
</comment>
<reference evidence="10 11" key="1">
    <citation type="submission" date="2016-11" db="EMBL/GenBank/DDBJ databases">
        <authorList>
            <person name="Jaros S."/>
            <person name="Januszkiewicz K."/>
            <person name="Wedrychowicz H."/>
        </authorList>
    </citation>
    <scope>NUCLEOTIDE SEQUENCE [LARGE SCALE GENOMIC DNA]</scope>
    <source>
        <strain evidence="10 11">DSM 19980</strain>
    </source>
</reference>
<organism evidence="10 11">
    <name type="scientific">Modicisalibacter ilicicola DSM 19980</name>
    <dbReference type="NCBI Taxonomy" id="1121942"/>
    <lineage>
        <taxon>Bacteria</taxon>
        <taxon>Pseudomonadati</taxon>
        <taxon>Pseudomonadota</taxon>
        <taxon>Gammaproteobacteria</taxon>
        <taxon>Oceanospirillales</taxon>
        <taxon>Halomonadaceae</taxon>
        <taxon>Modicisalibacter</taxon>
    </lineage>
</organism>
<feature type="domain" description="ABC transmembrane type-1" evidence="9">
    <location>
        <begin position="29"/>
        <end position="319"/>
    </location>
</feature>
<evidence type="ECO:0000313" key="11">
    <source>
        <dbReference type="Proteomes" id="UP000184346"/>
    </source>
</evidence>
<feature type="transmembrane region" description="Helical" evidence="7">
    <location>
        <begin position="171"/>
        <end position="191"/>
    </location>
</feature>
<dbReference type="AlphaFoldDB" id="A0A1M5CJQ7"/>
<dbReference type="GO" id="GO:0016887">
    <property type="term" value="F:ATP hydrolysis activity"/>
    <property type="evidence" value="ECO:0007669"/>
    <property type="project" value="InterPro"/>
</dbReference>
<dbReference type="PROSITE" id="PS50893">
    <property type="entry name" value="ABC_TRANSPORTER_2"/>
    <property type="match status" value="1"/>
</dbReference>
<evidence type="ECO:0000256" key="1">
    <source>
        <dbReference type="ARBA" id="ARBA00004651"/>
    </source>
</evidence>
<feature type="domain" description="ABC transporter" evidence="8">
    <location>
        <begin position="357"/>
        <end position="569"/>
    </location>
</feature>
<dbReference type="RefSeq" id="WP_072824219.1">
    <property type="nucleotide sequence ID" value="NZ_FQUJ01000014.1"/>
</dbReference>
<evidence type="ECO:0000313" key="10">
    <source>
        <dbReference type="EMBL" id="SHF54984.1"/>
    </source>
</evidence>
<evidence type="ECO:0000256" key="7">
    <source>
        <dbReference type="SAM" id="Phobius"/>
    </source>
</evidence>
<dbReference type="InterPro" id="IPR011527">
    <property type="entry name" value="ABC1_TM_dom"/>
</dbReference>
<dbReference type="OrthoDB" id="9806127at2"/>
<evidence type="ECO:0000256" key="4">
    <source>
        <dbReference type="ARBA" id="ARBA00022840"/>
    </source>
</evidence>
<evidence type="ECO:0000256" key="6">
    <source>
        <dbReference type="ARBA" id="ARBA00023136"/>
    </source>
</evidence>
<feature type="transmembrane region" description="Helical" evidence="7">
    <location>
        <begin position="65"/>
        <end position="83"/>
    </location>
</feature>
<dbReference type="PANTHER" id="PTHR24221">
    <property type="entry name" value="ATP-BINDING CASSETTE SUB-FAMILY B"/>
    <property type="match status" value="1"/>
</dbReference>
<dbReference type="SUPFAM" id="SSF90123">
    <property type="entry name" value="ABC transporter transmembrane region"/>
    <property type="match status" value="1"/>
</dbReference>
<dbReference type="GO" id="GO:0034040">
    <property type="term" value="F:ATPase-coupled lipid transmembrane transporter activity"/>
    <property type="evidence" value="ECO:0007669"/>
    <property type="project" value="TreeGrafter"/>
</dbReference>
<gene>
    <name evidence="10" type="ORF">SAMN02745148_02948</name>
</gene>
<evidence type="ECO:0000256" key="3">
    <source>
        <dbReference type="ARBA" id="ARBA00022741"/>
    </source>
</evidence>
<dbReference type="Gene3D" id="3.40.50.300">
    <property type="entry name" value="P-loop containing nucleotide triphosphate hydrolases"/>
    <property type="match status" value="1"/>
</dbReference>
<dbReference type="NCBIfam" id="TIGR02857">
    <property type="entry name" value="CydD"/>
    <property type="match status" value="1"/>
</dbReference>
<keyword evidence="4 10" id="KW-0067">ATP-binding</keyword>
<dbReference type="STRING" id="1121942.SAMN02745148_02948"/>
<dbReference type="GO" id="GO:0005886">
    <property type="term" value="C:plasma membrane"/>
    <property type="evidence" value="ECO:0007669"/>
    <property type="project" value="UniProtKB-SubCell"/>
</dbReference>
<dbReference type="EMBL" id="FQUJ01000014">
    <property type="protein sequence ID" value="SHF54984.1"/>
    <property type="molecule type" value="Genomic_DNA"/>
</dbReference>
<proteinExistence type="predicted"/>
<dbReference type="InterPro" id="IPR003439">
    <property type="entry name" value="ABC_transporter-like_ATP-bd"/>
</dbReference>
<evidence type="ECO:0000256" key="2">
    <source>
        <dbReference type="ARBA" id="ARBA00022692"/>
    </source>
</evidence>
<dbReference type="InterPro" id="IPR003593">
    <property type="entry name" value="AAA+_ATPase"/>
</dbReference>
<dbReference type="InterPro" id="IPR017871">
    <property type="entry name" value="ABC_transporter-like_CS"/>
</dbReference>
<dbReference type="InterPro" id="IPR014216">
    <property type="entry name" value="ABC_transptr_CydD"/>
</dbReference>
<keyword evidence="5 7" id="KW-1133">Transmembrane helix</keyword>
<dbReference type="GO" id="GO:0140359">
    <property type="term" value="F:ABC-type transporter activity"/>
    <property type="evidence" value="ECO:0007669"/>
    <property type="project" value="InterPro"/>
</dbReference>
<dbReference type="PANTHER" id="PTHR24221:SF261">
    <property type="entry name" value="GLUTATHIONE_L-CYSTEINE TRANSPORT SYSTEM ATP-BINDING_PERMEASE PROTEIN CYDD"/>
    <property type="match status" value="1"/>
</dbReference>
<dbReference type="InterPro" id="IPR039421">
    <property type="entry name" value="Type_1_exporter"/>
</dbReference>
<feature type="transmembrane region" description="Helical" evidence="7">
    <location>
        <begin position="148"/>
        <end position="165"/>
    </location>
</feature>
<dbReference type="PROSITE" id="PS50929">
    <property type="entry name" value="ABC_TM1F"/>
    <property type="match status" value="1"/>
</dbReference>
<feature type="transmembrane region" description="Helical" evidence="7">
    <location>
        <begin position="27"/>
        <end position="53"/>
    </location>
</feature>
<dbReference type="InterPro" id="IPR036640">
    <property type="entry name" value="ABC1_TM_sf"/>
</dbReference>
<evidence type="ECO:0000256" key="5">
    <source>
        <dbReference type="ARBA" id="ARBA00022989"/>
    </source>
</evidence>
<evidence type="ECO:0000259" key="9">
    <source>
        <dbReference type="PROSITE" id="PS50929"/>
    </source>
</evidence>
<dbReference type="PROSITE" id="PS00211">
    <property type="entry name" value="ABC_TRANSPORTER_1"/>
    <property type="match status" value="1"/>
</dbReference>